<dbReference type="GO" id="GO:0044780">
    <property type="term" value="P:bacterial-type flagellum assembly"/>
    <property type="evidence" value="ECO:0007669"/>
    <property type="project" value="InterPro"/>
</dbReference>
<organism evidence="7 8">
    <name type="scientific">Tumebacillus flagellatus</name>
    <dbReference type="NCBI Taxonomy" id="1157490"/>
    <lineage>
        <taxon>Bacteria</taxon>
        <taxon>Bacillati</taxon>
        <taxon>Bacillota</taxon>
        <taxon>Bacilli</taxon>
        <taxon>Bacillales</taxon>
        <taxon>Alicyclobacillaceae</taxon>
        <taxon>Tumebacillus</taxon>
    </lineage>
</organism>
<dbReference type="Gene3D" id="1.20.120.340">
    <property type="entry name" value="Flagellar protein FliS"/>
    <property type="match status" value="1"/>
</dbReference>
<keyword evidence="7" id="KW-0966">Cell projection</keyword>
<dbReference type="Proteomes" id="UP000027931">
    <property type="component" value="Unassembled WGS sequence"/>
</dbReference>
<evidence type="ECO:0000256" key="6">
    <source>
        <dbReference type="PIRNR" id="PIRNR039090"/>
    </source>
</evidence>
<dbReference type="GO" id="GO:0005829">
    <property type="term" value="C:cytosol"/>
    <property type="evidence" value="ECO:0007669"/>
    <property type="project" value="UniProtKB-SubCell"/>
</dbReference>
<dbReference type="eggNOG" id="COG1516">
    <property type="taxonomic scope" value="Bacteria"/>
</dbReference>
<comment type="similarity">
    <text evidence="2 6">Belongs to the FliS family.</text>
</comment>
<dbReference type="NCBIfam" id="TIGR00208">
    <property type="entry name" value="fliS"/>
    <property type="match status" value="1"/>
</dbReference>
<comment type="subcellular location">
    <subcellularLocation>
        <location evidence="1 6">Cytoplasm</location>
        <location evidence="1 6">Cytosol</location>
    </subcellularLocation>
</comment>
<evidence type="ECO:0000256" key="3">
    <source>
        <dbReference type="ARBA" id="ARBA00022490"/>
    </source>
</evidence>
<keyword evidence="7" id="KW-0969">Cilium</keyword>
<evidence type="ECO:0000256" key="5">
    <source>
        <dbReference type="ARBA" id="ARBA00023186"/>
    </source>
</evidence>
<dbReference type="PIRSF" id="PIRSF039090">
    <property type="entry name" value="Flis"/>
    <property type="match status" value="1"/>
</dbReference>
<keyword evidence="4 6" id="KW-1005">Bacterial flagellum biogenesis</keyword>
<reference evidence="7 8" key="1">
    <citation type="journal article" date="2013" name="Int. J. Syst. Evol. Microbiol.">
        <title>Tumebacillus flagellatus sp. nov., an alpha-amylase/pullulanase-producing bacterium isolated from cassava wastewater.</title>
        <authorList>
            <person name="Wang Q."/>
            <person name="Xie N."/>
            <person name="Qin Y."/>
            <person name="Shen N."/>
            <person name="Zhu J."/>
            <person name="Mi H."/>
            <person name="Huang R."/>
        </authorList>
    </citation>
    <scope>NUCLEOTIDE SEQUENCE [LARGE SCALE GENOMIC DNA]</scope>
    <source>
        <strain evidence="7 8">GST4</strain>
    </source>
</reference>
<keyword evidence="7" id="KW-0282">Flagellum</keyword>
<protein>
    <recommendedName>
        <fullName evidence="6">Flagellar secretion chaperone FliS</fullName>
    </recommendedName>
</protein>
<dbReference type="AlphaFoldDB" id="A0A074LSH9"/>
<sequence>MMKNPYQSYSNTQAMTATPGELTLMLFNGAIRFLKQASIGLEDKDYETVNTNLLKAQNILLELMSTLKMEYEVAQGLMPLYQFMYEQLVQANIKKNQTPIQDVIGLLEELRDTWNEAIKLARVQQAGGARVASGNGA</sequence>
<keyword evidence="8" id="KW-1185">Reference proteome</keyword>
<evidence type="ECO:0000313" key="7">
    <source>
        <dbReference type="EMBL" id="KEO84074.1"/>
    </source>
</evidence>
<dbReference type="Pfam" id="PF02561">
    <property type="entry name" value="FliS"/>
    <property type="match status" value="1"/>
</dbReference>
<comment type="caution">
    <text evidence="7">The sequence shown here is derived from an EMBL/GenBank/DDBJ whole genome shotgun (WGS) entry which is preliminary data.</text>
</comment>
<dbReference type="InterPro" id="IPR036584">
    <property type="entry name" value="FliS_sf"/>
</dbReference>
<dbReference type="PANTHER" id="PTHR34773:SF1">
    <property type="entry name" value="FLAGELLAR SECRETION CHAPERONE FLIS"/>
    <property type="match status" value="1"/>
</dbReference>
<dbReference type="SUPFAM" id="SSF101116">
    <property type="entry name" value="Flagellar export chaperone FliS"/>
    <property type="match status" value="1"/>
</dbReference>
<dbReference type="CDD" id="cd16098">
    <property type="entry name" value="FliS"/>
    <property type="match status" value="1"/>
</dbReference>
<dbReference type="InterPro" id="IPR003713">
    <property type="entry name" value="FliS"/>
</dbReference>
<evidence type="ECO:0000256" key="2">
    <source>
        <dbReference type="ARBA" id="ARBA00008787"/>
    </source>
</evidence>
<keyword evidence="5" id="KW-0143">Chaperone</keyword>
<dbReference type="RefSeq" id="WP_038085659.1">
    <property type="nucleotide sequence ID" value="NZ_JMIR01000006.1"/>
</dbReference>
<keyword evidence="3 6" id="KW-0963">Cytoplasm</keyword>
<dbReference type="OrthoDB" id="1524959at2"/>
<accession>A0A074LSH9</accession>
<proteinExistence type="inferred from homology"/>
<dbReference type="EMBL" id="JMIR01000006">
    <property type="protein sequence ID" value="KEO84074.1"/>
    <property type="molecule type" value="Genomic_DNA"/>
</dbReference>
<dbReference type="PANTHER" id="PTHR34773">
    <property type="entry name" value="FLAGELLAR SECRETION CHAPERONE FLIS"/>
    <property type="match status" value="1"/>
</dbReference>
<evidence type="ECO:0000256" key="4">
    <source>
        <dbReference type="ARBA" id="ARBA00022795"/>
    </source>
</evidence>
<evidence type="ECO:0000256" key="1">
    <source>
        <dbReference type="ARBA" id="ARBA00004514"/>
    </source>
</evidence>
<evidence type="ECO:0000313" key="8">
    <source>
        <dbReference type="Proteomes" id="UP000027931"/>
    </source>
</evidence>
<gene>
    <name evidence="7" type="ORF">EL26_06315</name>
</gene>
<dbReference type="GO" id="GO:0071973">
    <property type="term" value="P:bacterial-type flagellum-dependent cell motility"/>
    <property type="evidence" value="ECO:0007669"/>
    <property type="project" value="TreeGrafter"/>
</dbReference>
<dbReference type="STRING" id="1157490.EL26_06315"/>
<name>A0A074LSH9_9BACL</name>